<proteinExistence type="predicted"/>
<evidence type="ECO:0000313" key="1">
    <source>
        <dbReference type="EMBL" id="MDZ7282172.1"/>
    </source>
</evidence>
<gene>
    <name evidence="1" type="ORF">N4G62_09045</name>
</gene>
<dbReference type="Proteomes" id="UP001292182">
    <property type="component" value="Unassembled WGS sequence"/>
</dbReference>
<protein>
    <submittedName>
        <fullName evidence="1">Uncharacterized protein</fullName>
    </submittedName>
</protein>
<dbReference type="EMBL" id="JAOBTW010000008">
    <property type="protein sequence ID" value="MDZ7282172.1"/>
    <property type="molecule type" value="Genomic_DNA"/>
</dbReference>
<organism evidence="1 2">
    <name type="scientific">Sphingomonas sanguinis</name>
    <dbReference type="NCBI Taxonomy" id="33051"/>
    <lineage>
        <taxon>Bacteria</taxon>
        <taxon>Pseudomonadati</taxon>
        <taxon>Pseudomonadota</taxon>
        <taxon>Alphaproteobacteria</taxon>
        <taxon>Sphingomonadales</taxon>
        <taxon>Sphingomonadaceae</taxon>
        <taxon>Sphingomonas</taxon>
    </lineage>
</organism>
<comment type="caution">
    <text evidence="1">The sequence shown here is derived from an EMBL/GenBank/DDBJ whole genome shotgun (WGS) entry which is preliminary data.</text>
</comment>
<sequence length="251" mass="27908">MSAAAHYSFALAYQWWLNCDSYYVAELAGRQALNASWVRDIGETYLVNRTIAKGAEDVFAQLILHSGQGSDMAISERAIRLSLALERHADLKADTPASAASKVSWFVWPRGWTMYDRYAAKAVVGTPAESGLAKMERFYAALAMRGWDDALRQLRNVMSEFGCPALLAERTLDKYLFLEGSGAAEGGTAIRRIDGFLNALPGDHRDTINRAGEAVASILEPSRLLHRETRTDRIELKKQLDALRVLKREIA</sequence>
<name>A0ABU5LQH7_9SPHN</name>
<reference evidence="2" key="1">
    <citation type="submission" date="2023-07" db="EMBL/GenBank/DDBJ databases">
        <title>Whole genome sequence analysis of rice epiphytic Sphingomonas sanguinis OsEp_Plm_15B2.</title>
        <authorList>
            <person name="Sahu K.P."/>
            <person name="Asharani P."/>
            <person name="Reddy B."/>
            <person name="Kumar A."/>
        </authorList>
    </citation>
    <scope>NUCLEOTIDE SEQUENCE [LARGE SCALE GENOMIC DNA]</scope>
    <source>
        <strain evidence="2">OsEp_Plm_15B2</strain>
    </source>
</reference>
<evidence type="ECO:0000313" key="2">
    <source>
        <dbReference type="Proteomes" id="UP001292182"/>
    </source>
</evidence>
<keyword evidence="2" id="KW-1185">Reference proteome</keyword>
<accession>A0ABU5LQH7</accession>